<dbReference type="GO" id="GO:0006364">
    <property type="term" value="P:rRNA processing"/>
    <property type="evidence" value="ECO:0007669"/>
    <property type="project" value="UniProtKB-UniRule"/>
</dbReference>
<keyword evidence="4 9" id="KW-0507">mRNA processing</keyword>
<feature type="active site" evidence="9">
    <location>
        <position position="113"/>
    </location>
</feature>
<comment type="similarity">
    <text evidence="2">Belongs to the ribonuclease III family.</text>
</comment>
<dbReference type="SMART" id="SM00535">
    <property type="entry name" value="RIBOc"/>
    <property type="match status" value="1"/>
</dbReference>
<evidence type="ECO:0000256" key="6">
    <source>
        <dbReference type="ARBA" id="ARBA00022759"/>
    </source>
</evidence>
<feature type="binding site" evidence="9">
    <location>
        <position position="113"/>
    </location>
    <ligand>
        <name>Mg(2+)</name>
        <dbReference type="ChEBI" id="CHEBI:18420"/>
    </ligand>
</feature>
<dbReference type="PROSITE" id="PS50142">
    <property type="entry name" value="RNASE_3_2"/>
    <property type="match status" value="1"/>
</dbReference>
<evidence type="ECO:0000256" key="1">
    <source>
        <dbReference type="ARBA" id="ARBA00000109"/>
    </source>
</evidence>
<dbReference type="NCBIfam" id="TIGR02191">
    <property type="entry name" value="RNaseIII"/>
    <property type="match status" value="1"/>
</dbReference>
<dbReference type="GO" id="GO:0005737">
    <property type="term" value="C:cytoplasm"/>
    <property type="evidence" value="ECO:0007669"/>
    <property type="project" value="UniProtKB-SubCell"/>
</dbReference>
<sequence length="227" mass="25358">MPKLPTIKDENLLRQALTHRSYVNEHPDAGEHNERLEFLGDAVLGFLIGELLYKRYPEMSEAQLTRLRSNLVDEKQLAKFATQLGIGELIRLGKGAIKEGGRENPSLLSDTFEAYIAAYFIESGIEAVQQFVQPLFTKVADSIVFPQSDTNPKNLVDSKGQFQQWALANFVQNPEYLIIDESGPDHAKEFTAEVRVNGKVYGVGIGRRKQDAEKRAAEVALKKVGLV</sequence>
<evidence type="ECO:0000256" key="7">
    <source>
        <dbReference type="ARBA" id="ARBA00022801"/>
    </source>
</evidence>
<dbReference type="STRING" id="1173027.Mic7113_3980"/>
<comment type="function">
    <text evidence="9">Digests double-stranded RNA. Involved in the processing of primary rRNA transcript to yield the immediate precursors to the large and small rRNAs (23S and 16S). Processes some mRNAs, and tRNAs when they are encoded in the rRNA operon. Processes pre-crRNA and tracrRNA of type II CRISPR loci if present in the organism.</text>
</comment>
<name>K9WH05_9CYAN</name>
<dbReference type="FunFam" id="1.10.1520.10:FF:000001">
    <property type="entry name" value="Ribonuclease 3"/>
    <property type="match status" value="1"/>
</dbReference>
<feature type="binding site" evidence="9">
    <location>
        <position position="110"/>
    </location>
    <ligand>
        <name>Mg(2+)</name>
        <dbReference type="ChEBI" id="CHEBI:18420"/>
    </ligand>
</feature>
<evidence type="ECO:0000313" key="12">
    <source>
        <dbReference type="EMBL" id="AFZ19685.1"/>
    </source>
</evidence>
<dbReference type="PROSITE" id="PS50137">
    <property type="entry name" value="DS_RBD"/>
    <property type="match status" value="1"/>
</dbReference>
<keyword evidence="9" id="KW-0963">Cytoplasm</keyword>
<evidence type="ECO:0000259" key="10">
    <source>
        <dbReference type="PROSITE" id="PS50137"/>
    </source>
</evidence>
<dbReference type="PANTHER" id="PTHR11207:SF0">
    <property type="entry name" value="RIBONUCLEASE 3"/>
    <property type="match status" value="1"/>
</dbReference>
<dbReference type="GO" id="GO:0003725">
    <property type="term" value="F:double-stranded RNA binding"/>
    <property type="evidence" value="ECO:0007669"/>
    <property type="project" value="TreeGrafter"/>
</dbReference>
<dbReference type="InterPro" id="IPR036389">
    <property type="entry name" value="RNase_III_sf"/>
</dbReference>
<evidence type="ECO:0000256" key="9">
    <source>
        <dbReference type="HAMAP-Rule" id="MF_00104"/>
    </source>
</evidence>
<evidence type="ECO:0000256" key="3">
    <source>
        <dbReference type="ARBA" id="ARBA00022552"/>
    </source>
</evidence>
<dbReference type="InterPro" id="IPR000999">
    <property type="entry name" value="RNase_III_dom"/>
</dbReference>
<evidence type="ECO:0000256" key="5">
    <source>
        <dbReference type="ARBA" id="ARBA00022722"/>
    </source>
</evidence>
<dbReference type="GO" id="GO:0006397">
    <property type="term" value="P:mRNA processing"/>
    <property type="evidence" value="ECO:0007669"/>
    <property type="project" value="UniProtKB-UniRule"/>
</dbReference>
<dbReference type="RefSeq" id="WP_015183822.1">
    <property type="nucleotide sequence ID" value="NC_019738.1"/>
</dbReference>
<keyword evidence="9" id="KW-0699">rRNA-binding</keyword>
<dbReference type="EMBL" id="CP003630">
    <property type="protein sequence ID" value="AFZ19685.1"/>
    <property type="molecule type" value="Genomic_DNA"/>
</dbReference>
<keyword evidence="9" id="KW-0479">Metal-binding</keyword>
<dbReference type="PANTHER" id="PTHR11207">
    <property type="entry name" value="RIBONUCLEASE III"/>
    <property type="match status" value="1"/>
</dbReference>
<comment type="cofactor">
    <cofactor evidence="9">
        <name>Mg(2+)</name>
        <dbReference type="ChEBI" id="CHEBI:18420"/>
    </cofactor>
</comment>
<dbReference type="InterPro" id="IPR014720">
    <property type="entry name" value="dsRBD_dom"/>
</dbReference>
<dbReference type="GO" id="GO:0019843">
    <property type="term" value="F:rRNA binding"/>
    <property type="evidence" value="ECO:0007669"/>
    <property type="project" value="UniProtKB-KW"/>
</dbReference>
<organism evidence="12 13">
    <name type="scientific">Allocoleopsis franciscana PCC 7113</name>
    <dbReference type="NCBI Taxonomy" id="1173027"/>
    <lineage>
        <taxon>Bacteria</taxon>
        <taxon>Bacillati</taxon>
        <taxon>Cyanobacteriota</taxon>
        <taxon>Cyanophyceae</taxon>
        <taxon>Coleofasciculales</taxon>
        <taxon>Coleofasciculaceae</taxon>
        <taxon>Allocoleopsis</taxon>
        <taxon>Allocoleopsis franciscana</taxon>
    </lineage>
</organism>
<keyword evidence="6 9" id="KW-0255">Endonuclease</keyword>
<comment type="subunit">
    <text evidence="9">Homodimer.</text>
</comment>
<protein>
    <recommendedName>
        <fullName evidence="9">Ribonuclease 3</fullName>
        <ecNumber evidence="9">3.1.26.3</ecNumber>
    </recommendedName>
    <alternativeName>
        <fullName evidence="9">Ribonuclease III</fullName>
        <shortName evidence="9">RNase III</shortName>
    </alternativeName>
</protein>
<dbReference type="KEGG" id="mic:Mic7113_3980"/>
<dbReference type="PATRIC" id="fig|1173027.3.peg.4385"/>
<dbReference type="Pfam" id="PF14622">
    <property type="entry name" value="Ribonucleas_3_3"/>
    <property type="match status" value="1"/>
</dbReference>
<evidence type="ECO:0000313" key="13">
    <source>
        <dbReference type="Proteomes" id="UP000010471"/>
    </source>
</evidence>
<dbReference type="HAMAP" id="MF_00104">
    <property type="entry name" value="RNase_III"/>
    <property type="match status" value="1"/>
</dbReference>
<dbReference type="InterPro" id="IPR011907">
    <property type="entry name" value="RNase_III"/>
</dbReference>
<keyword evidence="9" id="KW-0460">Magnesium</keyword>
<dbReference type="GO" id="GO:0004525">
    <property type="term" value="F:ribonuclease III activity"/>
    <property type="evidence" value="ECO:0007669"/>
    <property type="project" value="UniProtKB-UniRule"/>
</dbReference>
<evidence type="ECO:0000256" key="2">
    <source>
        <dbReference type="ARBA" id="ARBA00010183"/>
    </source>
</evidence>
<dbReference type="EC" id="3.1.26.3" evidence="9"/>
<keyword evidence="13" id="KW-1185">Reference proteome</keyword>
<dbReference type="SUPFAM" id="SSF54768">
    <property type="entry name" value="dsRNA-binding domain-like"/>
    <property type="match status" value="1"/>
</dbReference>
<keyword evidence="7 9" id="KW-0378">Hydrolase</keyword>
<keyword evidence="3 9" id="KW-0698">rRNA processing</keyword>
<dbReference type="CDD" id="cd10845">
    <property type="entry name" value="DSRM_RNAse_III_family"/>
    <property type="match status" value="1"/>
</dbReference>
<comment type="catalytic activity">
    <reaction evidence="1 9">
        <text>Endonucleolytic cleavage to 5'-phosphomonoester.</text>
        <dbReference type="EC" id="3.1.26.3"/>
    </reaction>
</comment>
<accession>K9WH05</accession>
<dbReference type="Proteomes" id="UP000010471">
    <property type="component" value="Chromosome"/>
</dbReference>
<keyword evidence="8 9" id="KW-0694">RNA-binding</keyword>
<feature type="domain" description="RNase III" evidence="11">
    <location>
        <begin position="7"/>
        <end position="124"/>
    </location>
</feature>
<feature type="active site" evidence="9">
    <location>
        <position position="41"/>
    </location>
</feature>
<feature type="binding site" evidence="9">
    <location>
        <position position="37"/>
    </location>
    <ligand>
        <name>Mg(2+)</name>
        <dbReference type="ChEBI" id="CHEBI:18420"/>
    </ligand>
</feature>
<evidence type="ECO:0000256" key="4">
    <source>
        <dbReference type="ARBA" id="ARBA00022664"/>
    </source>
</evidence>
<dbReference type="OrthoDB" id="9805026at2"/>
<dbReference type="Pfam" id="PF00035">
    <property type="entry name" value="dsrm"/>
    <property type="match status" value="1"/>
</dbReference>
<proteinExistence type="inferred from homology"/>
<dbReference type="SMART" id="SM00358">
    <property type="entry name" value="DSRM"/>
    <property type="match status" value="1"/>
</dbReference>
<dbReference type="Gene3D" id="1.10.1520.10">
    <property type="entry name" value="Ribonuclease III domain"/>
    <property type="match status" value="1"/>
</dbReference>
<dbReference type="CDD" id="cd00593">
    <property type="entry name" value="RIBOc"/>
    <property type="match status" value="1"/>
</dbReference>
<dbReference type="HOGENOM" id="CLU_000907_1_3_3"/>
<gene>
    <name evidence="9" type="primary">rnc</name>
    <name evidence="12" type="ORF">Mic7113_3980</name>
</gene>
<feature type="domain" description="DRBM" evidence="10">
    <location>
        <begin position="151"/>
        <end position="226"/>
    </location>
</feature>
<evidence type="ECO:0000256" key="8">
    <source>
        <dbReference type="ARBA" id="ARBA00022884"/>
    </source>
</evidence>
<comment type="subcellular location">
    <subcellularLocation>
        <location evidence="9">Cytoplasm</location>
    </subcellularLocation>
</comment>
<evidence type="ECO:0000259" key="11">
    <source>
        <dbReference type="PROSITE" id="PS50142"/>
    </source>
</evidence>
<dbReference type="GO" id="GO:0008033">
    <property type="term" value="P:tRNA processing"/>
    <property type="evidence" value="ECO:0007669"/>
    <property type="project" value="UniProtKB-KW"/>
</dbReference>
<dbReference type="SUPFAM" id="SSF69065">
    <property type="entry name" value="RNase III domain-like"/>
    <property type="match status" value="1"/>
</dbReference>
<dbReference type="Gene3D" id="3.30.160.20">
    <property type="match status" value="1"/>
</dbReference>
<dbReference type="PROSITE" id="PS00517">
    <property type="entry name" value="RNASE_3_1"/>
    <property type="match status" value="1"/>
</dbReference>
<reference evidence="12 13" key="1">
    <citation type="submission" date="2012-06" db="EMBL/GenBank/DDBJ databases">
        <title>Finished chromosome of genome of Microcoleus sp. PCC 7113.</title>
        <authorList>
            <consortium name="US DOE Joint Genome Institute"/>
            <person name="Gugger M."/>
            <person name="Coursin T."/>
            <person name="Rippka R."/>
            <person name="Tandeau De Marsac N."/>
            <person name="Huntemann M."/>
            <person name="Wei C.-L."/>
            <person name="Han J."/>
            <person name="Detter J.C."/>
            <person name="Han C."/>
            <person name="Tapia R."/>
            <person name="Chen A."/>
            <person name="Kyrpides N."/>
            <person name="Mavromatis K."/>
            <person name="Markowitz V."/>
            <person name="Szeto E."/>
            <person name="Ivanova N."/>
            <person name="Pagani I."/>
            <person name="Pati A."/>
            <person name="Goodwin L."/>
            <person name="Nordberg H.P."/>
            <person name="Cantor M.N."/>
            <person name="Hua S.X."/>
            <person name="Woyke T."/>
            <person name="Kerfeld C.A."/>
        </authorList>
    </citation>
    <scope>NUCLEOTIDE SEQUENCE [LARGE SCALE GENOMIC DNA]</scope>
    <source>
        <strain evidence="12 13">PCC 7113</strain>
    </source>
</reference>
<keyword evidence="5 9" id="KW-0540">Nuclease</keyword>
<dbReference type="eggNOG" id="COG0571">
    <property type="taxonomic scope" value="Bacteria"/>
</dbReference>
<dbReference type="GO" id="GO:0046872">
    <property type="term" value="F:metal ion binding"/>
    <property type="evidence" value="ECO:0007669"/>
    <property type="project" value="UniProtKB-KW"/>
</dbReference>
<keyword evidence="9" id="KW-0819">tRNA processing</keyword>
<dbReference type="GO" id="GO:0010468">
    <property type="term" value="P:regulation of gene expression"/>
    <property type="evidence" value="ECO:0007669"/>
    <property type="project" value="TreeGrafter"/>
</dbReference>
<dbReference type="AlphaFoldDB" id="K9WH05"/>